<reference evidence="2 3" key="1">
    <citation type="submission" date="2022-12" db="EMBL/GenBank/DDBJ databases">
        <title>Draft genome sequence of Paenibacillus sp. dW9.</title>
        <authorList>
            <person name="Choi E.-W."/>
            <person name="Kim D.-U."/>
        </authorList>
    </citation>
    <scope>NUCLEOTIDE SEQUENCE [LARGE SCALE GENOMIC DNA]</scope>
    <source>
        <strain evidence="3">dW9</strain>
    </source>
</reference>
<dbReference type="SUPFAM" id="SSF51658">
    <property type="entry name" value="Xylose isomerase-like"/>
    <property type="match status" value="1"/>
</dbReference>
<keyword evidence="3" id="KW-1185">Reference proteome</keyword>
<dbReference type="Proteomes" id="UP001527882">
    <property type="component" value="Unassembled WGS sequence"/>
</dbReference>
<dbReference type="Gene3D" id="3.20.20.150">
    <property type="entry name" value="Divalent-metal-dependent TIM barrel enzymes"/>
    <property type="match status" value="1"/>
</dbReference>
<accession>A0ABT4Q4D4</accession>
<dbReference type="InterPro" id="IPR036237">
    <property type="entry name" value="Xyl_isomerase-like_sf"/>
</dbReference>
<name>A0ABT4Q4D4_9BACL</name>
<dbReference type="InterPro" id="IPR013022">
    <property type="entry name" value="Xyl_isomerase-like_TIM-brl"/>
</dbReference>
<sequence>MRYEDIFATAKELGIDGVEIVHFDGPLNMDVTAEIIEAASKTGLLPSAVCGSYRHWIGDFDTNRRLDAVKGICTSLVYVQEMGAQGHIAPAAFGMFSRRLPPFQPPREKAEDEDALIDYPEIG</sequence>
<dbReference type="EMBL" id="JAQAGZ010000002">
    <property type="protein sequence ID" value="MCZ8511712.1"/>
    <property type="molecule type" value="Genomic_DNA"/>
</dbReference>
<dbReference type="RefSeq" id="WP_269880105.1">
    <property type="nucleotide sequence ID" value="NZ_JAQAGZ010000002.1"/>
</dbReference>
<protein>
    <recommendedName>
        <fullName evidence="1">Xylose isomerase-like TIM barrel domain-containing protein</fullName>
    </recommendedName>
</protein>
<evidence type="ECO:0000259" key="1">
    <source>
        <dbReference type="Pfam" id="PF01261"/>
    </source>
</evidence>
<organism evidence="2 3">
    <name type="scientific">Paenibacillus gyeongsangnamensis</name>
    <dbReference type="NCBI Taxonomy" id="3388067"/>
    <lineage>
        <taxon>Bacteria</taxon>
        <taxon>Bacillati</taxon>
        <taxon>Bacillota</taxon>
        <taxon>Bacilli</taxon>
        <taxon>Bacillales</taxon>
        <taxon>Paenibacillaceae</taxon>
        <taxon>Paenibacillus</taxon>
    </lineage>
</organism>
<evidence type="ECO:0000313" key="2">
    <source>
        <dbReference type="EMBL" id="MCZ8511712.1"/>
    </source>
</evidence>
<feature type="domain" description="Xylose isomerase-like TIM barrel" evidence="1">
    <location>
        <begin position="7"/>
        <end position="92"/>
    </location>
</feature>
<evidence type="ECO:0000313" key="3">
    <source>
        <dbReference type="Proteomes" id="UP001527882"/>
    </source>
</evidence>
<comment type="caution">
    <text evidence="2">The sequence shown here is derived from an EMBL/GenBank/DDBJ whole genome shotgun (WGS) entry which is preliminary data.</text>
</comment>
<proteinExistence type="predicted"/>
<dbReference type="Pfam" id="PF01261">
    <property type="entry name" value="AP_endonuc_2"/>
    <property type="match status" value="1"/>
</dbReference>
<gene>
    <name evidence="2" type="ORF">O9H85_04590</name>
</gene>